<keyword evidence="4 7" id="KW-0812">Transmembrane</keyword>
<comment type="subcellular location">
    <subcellularLocation>
        <location evidence="1">Cell membrane</location>
        <topology evidence="1">Multi-pass membrane protein</topology>
    </subcellularLocation>
</comment>
<organism evidence="10 11">
    <name type="scientific">Ruminiclostridium cellobioparum subsp. termitidis CT1112</name>
    <dbReference type="NCBI Taxonomy" id="1195236"/>
    <lineage>
        <taxon>Bacteria</taxon>
        <taxon>Bacillati</taxon>
        <taxon>Bacillota</taxon>
        <taxon>Clostridia</taxon>
        <taxon>Eubacteriales</taxon>
        <taxon>Oscillospiraceae</taxon>
        <taxon>Ruminiclostridium</taxon>
    </lineage>
</organism>
<gene>
    <name evidence="10" type="ORF">CTER_4744</name>
</gene>
<evidence type="ECO:0000259" key="9">
    <source>
        <dbReference type="Pfam" id="PF12704"/>
    </source>
</evidence>
<feature type="transmembrane region" description="Helical" evidence="7">
    <location>
        <begin position="244"/>
        <end position="264"/>
    </location>
</feature>
<protein>
    <submittedName>
        <fullName evidence="10">Putative ABC-type transport system involved in lysophospholipase L1 biosynthesis, permease component</fullName>
    </submittedName>
</protein>
<feature type="transmembrane region" description="Helical" evidence="7">
    <location>
        <begin position="463"/>
        <end position="484"/>
    </location>
</feature>
<evidence type="ECO:0000256" key="7">
    <source>
        <dbReference type="SAM" id="Phobius"/>
    </source>
</evidence>
<dbReference type="InterPro" id="IPR003838">
    <property type="entry name" value="ABC3_permease_C"/>
</dbReference>
<feature type="transmembrane region" description="Helical" evidence="7">
    <location>
        <begin position="745"/>
        <end position="765"/>
    </location>
</feature>
<evidence type="ECO:0000259" key="8">
    <source>
        <dbReference type="Pfam" id="PF02687"/>
    </source>
</evidence>
<comment type="similarity">
    <text evidence="2">Belongs to the ABC-4 integral membrane protein family. LolC/E subfamily.</text>
</comment>
<feature type="domain" description="ABC3 transporter permease C-terminal" evidence="8">
    <location>
        <begin position="248"/>
        <end position="368"/>
    </location>
</feature>
<evidence type="ECO:0000256" key="5">
    <source>
        <dbReference type="ARBA" id="ARBA00022989"/>
    </source>
</evidence>
<evidence type="ECO:0000256" key="1">
    <source>
        <dbReference type="ARBA" id="ARBA00004651"/>
    </source>
</evidence>
<dbReference type="RefSeq" id="WP_004629884.1">
    <property type="nucleotide sequence ID" value="NZ_AORV01000065.1"/>
</dbReference>
<dbReference type="PATRIC" id="fig|1195236.3.peg.4929"/>
<dbReference type="eggNOG" id="COG3127">
    <property type="taxonomic scope" value="Bacteria"/>
</dbReference>
<dbReference type="PANTHER" id="PTHR30489:SF0">
    <property type="entry name" value="LIPOPROTEIN-RELEASING SYSTEM TRANSMEMBRANE PROTEIN LOLE"/>
    <property type="match status" value="1"/>
</dbReference>
<feature type="domain" description="MacB-like periplasmic core" evidence="9">
    <location>
        <begin position="474"/>
        <end position="661"/>
    </location>
</feature>
<name>S0FKA4_RUMCE</name>
<keyword evidence="6 7" id="KW-0472">Membrane</keyword>
<comment type="caution">
    <text evidence="10">The sequence shown here is derived from an EMBL/GenBank/DDBJ whole genome shotgun (WGS) entry which is preliminary data.</text>
</comment>
<evidence type="ECO:0000256" key="4">
    <source>
        <dbReference type="ARBA" id="ARBA00022692"/>
    </source>
</evidence>
<dbReference type="GO" id="GO:0098797">
    <property type="term" value="C:plasma membrane protein complex"/>
    <property type="evidence" value="ECO:0007669"/>
    <property type="project" value="TreeGrafter"/>
</dbReference>
<keyword evidence="5 7" id="KW-1133">Transmembrane helix</keyword>
<dbReference type="InterPro" id="IPR025857">
    <property type="entry name" value="MacB_PCD"/>
</dbReference>
<feature type="transmembrane region" description="Helical" evidence="7">
    <location>
        <begin position="388"/>
        <end position="406"/>
    </location>
</feature>
<evidence type="ECO:0000256" key="3">
    <source>
        <dbReference type="ARBA" id="ARBA00022475"/>
    </source>
</evidence>
<dbReference type="PANTHER" id="PTHR30489">
    <property type="entry name" value="LIPOPROTEIN-RELEASING SYSTEM TRANSMEMBRANE PROTEIN LOLE"/>
    <property type="match status" value="1"/>
</dbReference>
<dbReference type="Pfam" id="PF02687">
    <property type="entry name" value="FtsX"/>
    <property type="match status" value="2"/>
</dbReference>
<accession>S0FKA4</accession>
<dbReference type="InterPro" id="IPR051447">
    <property type="entry name" value="Lipoprotein-release_system"/>
</dbReference>
<dbReference type="Proteomes" id="UP000014155">
    <property type="component" value="Unassembled WGS sequence"/>
</dbReference>
<keyword evidence="11" id="KW-1185">Reference proteome</keyword>
<dbReference type="AlphaFoldDB" id="S0FKA4"/>
<sequence>MSWRGLLLKREFFQEKTKNILSILAVMLGVALIVATSTTISSTKQEFFKMAAEGSSGADLIVTSVADQKVSNAILNYKDSSIKDSVPFFSEDSYYQKAGSYHTLTLMAADFGREAEYGGYKLLKGKLPENGECLITENMESLFQLKTGDKMLIRTNRGSFTYCISGIVQDAGIATGNFCQCILTDIRHYNEYGTMTYKLMLKSGTDVKKEKALLQKALNGSYTVDYPAGKAEEFLNQASSLFDVMLGFGLLTLLLGGFLINVTVNEFVRRMRGKNSILKVLGAKGTSITGLILEKSLITGCIGTALGIALGAFGSLGLIRLVDNSFSGGGMTIRVSFPLTGIGAVAISAVLLCLLTSLPASRRAARESIVSGFRQYDRKNAVGLKRKLAAGVLFAFLVVLRILLGSSSLGKLVTFVALAAGIYFAALVFFLPFVRLTLKPVNRISPFNGFTVKNNLFKQSGKAINLAVLFSFVIAISTGVYLIVSEIGDAIERMERGFYYGDAIVSSVTGKSIDSDTLQKIGEAKGVDRAYPIYQKYLKLGSDNVQMKGYRLDDTTLKNFSEYWEIGRDTARKLSDKNTMILSKKAANDLGLKEGDTVTVDTGTGMQTFKIVGTYETLNNNGMTGIISEDAFLSTFENYTIRAVNVFKKSDADFDSLKAGIARSVNDSFIQVLSMDAMRNAEQKSDGQFLSLIDCMIVVLVMAGILILVNSISMNIKNNGYSLAVTKLLGAAKWDLMLQSGIEGILYGIFGIVVGEASGVMLGWIMTKGMNNMVGWNLRFAVSPYILLAFGAGFLCMAVLAEIMATALNYRYVFKSGLRVQL</sequence>
<feature type="transmembrane region" description="Helical" evidence="7">
    <location>
        <begin position="412"/>
        <end position="434"/>
    </location>
</feature>
<reference evidence="10 11" key="1">
    <citation type="journal article" date="2013" name="Genome Announc.">
        <title>Draft Genome Sequence of the Cellulolytic, Mesophilic, Anaerobic Bacterium Clostridium termitidis Strain CT1112 (DSM 5398).</title>
        <authorList>
            <person name="Lal S."/>
            <person name="Ramachandran U."/>
            <person name="Zhang X."/>
            <person name="Munir R."/>
            <person name="Sparling R."/>
            <person name="Levin D.B."/>
        </authorList>
    </citation>
    <scope>NUCLEOTIDE SEQUENCE [LARGE SCALE GENOMIC DNA]</scope>
    <source>
        <strain evidence="10 11">CT1112</strain>
    </source>
</reference>
<dbReference type="STRING" id="1195236.CTER_4744"/>
<feature type="transmembrane region" description="Helical" evidence="7">
    <location>
        <begin position="297"/>
        <end position="319"/>
    </location>
</feature>
<dbReference type="GO" id="GO:0044874">
    <property type="term" value="P:lipoprotein localization to outer membrane"/>
    <property type="evidence" value="ECO:0007669"/>
    <property type="project" value="TreeGrafter"/>
</dbReference>
<proteinExistence type="inferred from homology"/>
<feature type="transmembrane region" description="Helical" evidence="7">
    <location>
        <begin position="689"/>
        <end position="709"/>
    </location>
</feature>
<dbReference type="EMBL" id="AORV01000065">
    <property type="protein sequence ID" value="EMS69609.1"/>
    <property type="molecule type" value="Genomic_DNA"/>
</dbReference>
<keyword evidence="3" id="KW-1003">Cell membrane</keyword>
<feature type="transmembrane region" description="Helical" evidence="7">
    <location>
        <begin position="785"/>
        <end position="810"/>
    </location>
</feature>
<evidence type="ECO:0000313" key="10">
    <source>
        <dbReference type="EMBL" id="EMS69609.1"/>
    </source>
</evidence>
<feature type="transmembrane region" description="Helical" evidence="7">
    <location>
        <begin position="20"/>
        <end position="40"/>
    </location>
</feature>
<evidence type="ECO:0000256" key="2">
    <source>
        <dbReference type="ARBA" id="ARBA00005236"/>
    </source>
</evidence>
<dbReference type="Pfam" id="PF12704">
    <property type="entry name" value="MacB_PCD"/>
    <property type="match status" value="1"/>
</dbReference>
<evidence type="ECO:0000313" key="11">
    <source>
        <dbReference type="Proteomes" id="UP000014155"/>
    </source>
</evidence>
<feature type="domain" description="ABC3 transporter permease C-terminal" evidence="8">
    <location>
        <begin position="696"/>
        <end position="801"/>
    </location>
</feature>
<feature type="transmembrane region" description="Helical" evidence="7">
    <location>
        <begin position="339"/>
        <end position="358"/>
    </location>
</feature>
<evidence type="ECO:0000256" key="6">
    <source>
        <dbReference type="ARBA" id="ARBA00023136"/>
    </source>
</evidence>